<protein>
    <submittedName>
        <fullName evidence="1">Uncharacterized protein</fullName>
    </submittedName>
</protein>
<dbReference type="AlphaFoldDB" id="A0A558QW99"/>
<sequence length="77" mass="8957">MKLLDTLSKMSFDHITRMVSQIFGLPVAAVSLTDRDRQWFKSRVDIPIPNQLFTKVWWFVLQVRSSADVAPHEMRAP</sequence>
<reference evidence="1 2" key="1">
    <citation type="submission" date="2019-07" db="EMBL/GenBank/DDBJ databases">
        <title>Sphingomonas solaris sp. nov., isolated from a solar panel from Boston, Massachusetts.</title>
        <authorList>
            <person name="Tanner K."/>
            <person name="Pascual J."/>
            <person name="Mancuso C."/>
            <person name="Pereto J."/>
            <person name="Khalil A."/>
            <person name="Vilanova C."/>
        </authorList>
    </citation>
    <scope>NUCLEOTIDE SEQUENCE [LARGE SCALE GENOMIC DNA]</scope>
    <source>
        <strain evidence="1 2">R4DWN</strain>
    </source>
</reference>
<keyword evidence="2" id="KW-1185">Reference proteome</keyword>
<name>A0A558QW99_9SPHN</name>
<evidence type="ECO:0000313" key="2">
    <source>
        <dbReference type="Proteomes" id="UP000318681"/>
    </source>
</evidence>
<dbReference type="OrthoDB" id="9812260at2"/>
<accession>A0A558QW99</accession>
<dbReference type="EMBL" id="VNIM01000088">
    <property type="protein sequence ID" value="TVV71404.1"/>
    <property type="molecule type" value="Genomic_DNA"/>
</dbReference>
<dbReference type="Proteomes" id="UP000318681">
    <property type="component" value="Unassembled WGS sequence"/>
</dbReference>
<organism evidence="1 2">
    <name type="scientific">Alterirhizorhabdus solaris</name>
    <dbReference type="NCBI Taxonomy" id="2529389"/>
    <lineage>
        <taxon>Bacteria</taxon>
        <taxon>Pseudomonadati</taxon>
        <taxon>Pseudomonadota</taxon>
        <taxon>Alphaproteobacteria</taxon>
        <taxon>Sphingomonadales</taxon>
        <taxon>Rhizorhabdaceae</taxon>
        <taxon>Alterirhizorhabdus</taxon>
    </lineage>
</organism>
<proteinExistence type="predicted"/>
<comment type="caution">
    <text evidence="1">The sequence shown here is derived from an EMBL/GenBank/DDBJ whole genome shotgun (WGS) entry which is preliminary data.</text>
</comment>
<evidence type="ECO:0000313" key="1">
    <source>
        <dbReference type="EMBL" id="TVV71404.1"/>
    </source>
</evidence>
<gene>
    <name evidence="1" type="ORF">FOY91_16880</name>
</gene>